<keyword evidence="1" id="KW-0812">Transmembrane</keyword>
<proteinExistence type="predicted"/>
<evidence type="ECO:0000256" key="1">
    <source>
        <dbReference type="SAM" id="Phobius"/>
    </source>
</evidence>
<accession>A0A9D4QC99</accession>
<keyword evidence="1" id="KW-1133">Transmembrane helix</keyword>
<reference evidence="2" key="2">
    <citation type="submission" date="2021-09" db="EMBL/GenBank/DDBJ databases">
        <authorList>
            <person name="Jia N."/>
            <person name="Wang J."/>
            <person name="Shi W."/>
            <person name="Du L."/>
            <person name="Sun Y."/>
            <person name="Zhan W."/>
            <person name="Jiang J."/>
            <person name="Wang Q."/>
            <person name="Zhang B."/>
            <person name="Ji P."/>
            <person name="Sakyi L.B."/>
            <person name="Cui X."/>
            <person name="Yuan T."/>
            <person name="Jiang B."/>
            <person name="Yang W."/>
            <person name="Lam T.T.-Y."/>
            <person name="Chang Q."/>
            <person name="Ding S."/>
            <person name="Wang X."/>
            <person name="Zhu J."/>
            <person name="Ruan X."/>
            <person name="Zhao L."/>
            <person name="Wei J."/>
            <person name="Que T."/>
            <person name="Du C."/>
            <person name="Cheng J."/>
            <person name="Dai P."/>
            <person name="Han X."/>
            <person name="Huang E."/>
            <person name="Gao Y."/>
            <person name="Liu J."/>
            <person name="Shao H."/>
            <person name="Ye R."/>
            <person name="Li L."/>
            <person name="Wei W."/>
            <person name="Wang X."/>
            <person name="Wang C."/>
            <person name="Huo Q."/>
            <person name="Li W."/>
            <person name="Guo W."/>
            <person name="Chen H."/>
            <person name="Chen S."/>
            <person name="Zhou L."/>
            <person name="Zhou L."/>
            <person name="Ni X."/>
            <person name="Tian J."/>
            <person name="Zhou Y."/>
            <person name="Sheng Y."/>
            <person name="Liu T."/>
            <person name="Pan Y."/>
            <person name="Xia L."/>
            <person name="Li J."/>
            <person name="Zhao F."/>
            <person name="Cao W."/>
        </authorList>
    </citation>
    <scope>NUCLEOTIDE SEQUENCE</scope>
    <source>
        <strain evidence="2">Rsan-2018</strain>
        <tissue evidence="2">Larvae</tissue>
    </source>
</reference>
<evidence type="ECO:0000313" key="3">
    <source>
        <dbReference type="Proteomes" id="UP000821837"/>
    </source>
</evidence>
<comment type="caution">
    <text evidence="2">The sequence shown here is derived from an EMBL/GenBank/DDBJ whole genome shotgun (WGS) entry which is preliminary data.</text>
</comment>
<dbReference type="EMBL" id="JABSTV010001247">
    <property type="protein sequence ID" value="KAH7973204.1"/>
    <property type="molecule type" value="Genomic_DNA"/>
</dbReference>
<organism evidence="2 3">
    <name type="scientific">Rhipicephalus sanguineus</name>
    <name type="common">Brown dog tick</name>
    <name type="synonym">Ixodes sanguineus</name>
    <dbReference type="NCBI Taxonomy" id="34632"/>
    <lineage>
        <taxon>Eukaryota</taxon>
        <taxon>Metazoa</taxon>
        <taxon>Ecdysozoa</taxon>
        <taxon>Arthropoda</taxon>
        <taxon>Chelicerata</taxon>
        <taxon>Arachnida</taxon>
        <taxon>Acari</taxon>
        <taxon>Parasitiformes</taxon>
        <taxon>Ixodida</taxon>
        <taxon>Ixodoidea</taxon>
        <taxon>Ixodidae</taxon>
        <taxon>Rhipicephalinae</taxon>
        <taxon>Rhipicephalus</taxon>
        <taxon>Rhipicephalus</taxon>
    </lineage>
</organism>
<gene>
    <name evidence="2" type="ORF">HPB52_022920</name>
</gene>
<protein>
    <submittedName>
        <fullName evidence="2">Uncharacterized protein</fullName>
    </submittedName>
</protein>
<feature type="transmembrane region" description="Helical" evidence="1">
    <location>
        <begin position="12"/>
        <end position="35"/>
    </location>
</feature>
<dbReference type="AlphaFoldDB" id="A0A9D4QC99"/>
<name>A0A9D4QC99_RHISA</name>
<dbReference type="Proteomes" id="UP000821837">
    <property type="component" value="Chromosome 11"/>
</dbReference>
<keyword evidence="1" id="KW-0472">Membrane</keyword>
<reference evidence="2" key="1">
    <citation type="journal article" date="2020" name="Cell">
        <title>Large-Scale Comparative Analyses of Tick Genomes Elucidate Their Genetic Diversity and Vector Capacities.</title>
        <authorList>
            <consortium name="Tick Genome and Microbiome Consortium (TIGMIC)"/>
            <person name="Jia N."/>
            <person name="Wang J."/>
            <person name="Shi W."/>
            <person name="Du L."/>
            <person name="Sun Y."/>
            <person name="Zhan W."/>
            <person name="Jiang J.F."/>
            <person name="Wang Q."/>
            <person name="Zhang B."/>
            <person name="Ji P."/>
            <person name="Bell-Sakyi L."/>
            <person name="Cui X.M."/>
            <person name="Yuan T.T."/>
            <person name="Jiang B.G."/>
            <person name="Yang W.F."/>
            <person name="Lam T.T."/>
            <person name="Chang Q.C."/>
            <person name="Ding S.J."/>
            <person name="Wang X.J."/>
            <person name="Zhu J.G."/>
            <person name="Ruan X.D."/>
            <person name="Zhao L."/>
            <person name="Wei J.T."/>
            <person name="Ye R.Z."/>
            <person name="Que T.C."/>
            <person name="Du C.H."/>
            <person name="Zhou Y.H."/>
            <person name="Cheng J.X."/>
            <person name="Dai P.F."/>
            <person name="Guo W.B."/>
            <person name="Han X.H."/>
            <person name="Huang E.J."/>
            <person name="Li L.F."/>
            <person name="Wei W."/>
            <person name="Gao Y.C."/>
            <person name="Liu J.Z."/>
            <person name="Shao H.Z."/>
            <person name="Wang X."/>
            <person name="Wang C.C."/>
            <person name="Yang T.C."/>
            <person name="Huo Q.B."/>
            <person name="Li W."/>
            <person name="Chen H.Y."/>
            <person name="Chen S.E."/>
            <person name="Zhou L.G."/>
            <person name="Ni X.B."/>
            <person name="Tian J.H."/>
            <person name="Sheng Y."/>
            <person name="Liu T."/>
            <person name="Pan Y.S."/>
            <person name="Xia L.Y."/>
            <person name="Li J."/>
            <person name="Zhao F."/>
            <person name="Cao W.C."/>
        </authorList>
    </citation>
    <scope>NUCLEOTIDE SEQUENCE</scope>
    <source>
        <strain evidence="2">Rsan-2018</strain>
    </source>
</reference>
<dbReference type="PROSITE" id="PS51257">
    <property type="entry name" value="PROKAR_LIPOPROTEIN"/>
    <property type="match status" value="1"/>
</dbReference>
<evidence type="ECO:0000313" key="2">
    <source>
        <dbReference type="EMBL" id="KAH7973204.1"/>
    </source>
</evidence>
<keyword evidence="3" id="KW-1185">Reference proteome</keyword>
<sequence length="98" mass="10501">MVGASRGTRFFVFCVSMAGVVTSCCVTALLMTYYYAVVECGALPDWDSHEDAGKRLNACSGDPCNATKCKAAPEEATCHGVVRTFADGCRCCPARRDF</sequence>